<evidence type="ECO:0000256" key="4">
    <source>
        <dbReference type="ARBA" id="ARBA00023125"/>
    </source>
</evidence>
<dbReference type="InterPro" id="IPR007627">
    <property type="entry name" value="RNA_pol_sigma70_r2"/>
</dbReference>
<dbReference type="InterPro" id="IPR013325">
    <property type="entry name" value="RNA_pol_sigma_r2"/>
</dbReference>
<comment type="similarity">
    <text evidence="1 6">Belongs to the sigma-70 factor family. ECF subfamily.</text>
</comment>
<dbReference type="Pfam" id="PF08281">
    <property type="entry name" value="Sigma70_r4_2"/>
    <property type="match status" value="1"/>
</dbReference>
<name>A0A286G477_9PROT</name>
<proteinExistence type="inferred from homology"/>
<feature type="domain" description="RNA polymerase sigma-70 region 2" evidence="7">
    <location>
        <begin position="33"/>
        <end position="101"/>
    </location>
</feature>
<keyword evidence="3 6" id="KW-0731">Sigma factor</keyword>
<evidence type="ECO:0000313" key="9">
    <source>
        <dbReference type="EMBL" id="SOD90315.1"/>
    </source>
</evidence>
<dbReference type="Gene3D" id="1.10.1740.10">
    <property type="match status" value="1"/>
</dbReference>
<dbReference type="Gene3D" id="1.10.10.10">
    <property type="entry name" value="Winged helix-like DNA-binding domain superfamily/Winged helix DNA-binding domain"/>
    <property type="match status" value="1"/>
</dbReference>
<keyword evidence="10" id="KW-1185">Reference proteome</keyword>
<dbReference type="GO" id="GO:0006352">
    <property type="term" value="P:DNA-templated transcription initiation"/>
    <property type="evidence" value="ECO:0007669"/>
    <property type="project" value="InterPro"/>
</dbReference>
<evidence type="ECO:0000256" key="5">
    <source>
        <dbReference type="ARBA" id="ARBA00023163"/>
    </source>
</evidence>
<dbReference type="PANTHER" id="PTHR43133:SF62">
    <property type="entry name" value="RNA POLYMERASE SIGMA FACTOR SIGZ"/>
    <property type="match status" value="1"/>
</dbReference>
<dbReference type="EMBL" id="OCNJ01000001">
    <property type="protein sequence ID" value="SOD90315.1"/>
    <property type="molecule type" value="Genomic_DNA"/>
</dbReference>
<evidence type="ECO:0000256" key="3">
    <source>
        <dbReference type="ARBA" id="ARBA00023082"/>
    </source>
</evidence>
<sequence length="191" mass="21437">MRQTETAEPPVFDAGACLVAVGRDRDKAAFAQLFSHYAPRLKAYMRKLGADDTAAEEVAQEALLAVWRKAHLYDPAKASAGTWIFAVARNMRIDMIRREKRPEIDAEDPALVPDAEPRADDHVGARQREALVREAIRQLPPEQAEVVRLSFYEEKPHAEIAEVLQLPLGTVKSRLRLAFRKVRTALGDDVE</sequence>
<evidence type="ECO:0000256" key="1">
    <source>
        <dbReference type="ARBA" id="ARBA00010641"/>
    </source>
</evidence>
<evidence type="ECO:0000256" key="6">
    <source>
        <dbReference type="RuleBase" id="RU000716"/>
    </source>
</evidence>
<dbReference type="NCBIfam" id="TIGR02937">
    <property type="entry name" value="sigma70-ECF"/>
    <property type="match status" value="1"/>
</dbReference>
<dbReference type="RefSeq" id="WP_097277394.1">
    <property type="nucleotide sequence ID" value="NZ_OCNJ01000001.1"/>
</dbReference>
<dbReference type="PANTHER" id="PTHR43133">
    <property type="entry name" value="RNA POLYMERASE ECF-TYPE SIGMA FACTO"/>
    <property type="match status" value="1"/>
</dbReference>
<keyword evidence="2 6" id="KW-0805">Transcription regulation</keyword>
<dbReference type="AlphaFoldDB" id="A0A286G477"/>
<dbReference type="OrthoDB" id="9784272at2"/>
<protein>
    <recommendedName>
        <fullName evidence="6">RNA polymerase sigma factor</fullName>
    </recommendedName>
</protein>
<evidence type="ECO:0000259" key="7">
    <source>
        <dbReference type="Pfam" id="PF04542"/>
    </source>
</evidence>
<dbReference type="GO" id="GO:0003677">
    <property type="term" value="F:DNA binding"/>
    <property type="evidence" value="ECO:0007669"/>
    <property type="project" value="UniProtKB-KW"/>
</dbReference>
<dbReference type="InterPro" id="IPR013324">
    <property type="entry name" value="RNA_pol_sigma_r3/r4-like"/>
</dbReference>
<feature type="domain" description="RNA polymerase sigma factor 70 region 4 type 2" evidence="8">
    <location>
        <begin position="131"/>
        <end position="181"/>
    </location>
</feature>
<dbReference type="InterPro" id="IPR014284">
    <property type="entry name" value="RNA_pol_sigma-70_dom"/>
</dbReference>
<dbReference type="PROSITE" id="PS01063">
    <property type="entry name" value="SIGMA70_ECF"/>
    <property type="match status" value="1"/>
</dbReference>
<dbReference type="Proteomes" id="UP000219621">
    <property type="component" value="Unassembled WGS sequence"/>
</dbReference>
<evidence type="ECO:0000256" key="2">
    <source>
        <dbReference type="ARBA" id="ARBA00023015"/>
    </source>
</evidence>
<dbReference type="InterPro" id="IPR013249">
    <property type="entry name" value="RNA_pol_sigma70_r4_t2"/>
</dbReference>
<dbReference type="InterPro" id="IPR036388">
    <property type="entry name" value="WH-like_DNA-bd_sf"/>
</dbReference>
<keyword evidence="5 6" id="KW-0804">Transcription</keyword>
<dbReference type="SUPFAM" id="SSF88946">
    <property type="entry name" value="Sigma2 domain of RNA polymerase sigma factors"/>
    <property type="match status" value="1"/>
</dbReference>
<dbReference type="CDD" id="cd06171">
    <property type="entry name" value="Sigma70_r4"/>
    <property type="match status" value="1"/>
</dbReference>
<evidence type="ECO:0000259" key="8">
    <source>
        <dbReference type="Pfam" id="PF08281"/>
    </source>
</evidence>
<reference evidence="9 10" key="1">
    <citation type="submission" date="2017-09" db="EMBL/GenBank/DDBJ databases">
        <authorList>
            <person name="Ehlers B."/>
            <person name="Leendertz F.H."/>
        </authorList>
    </citation>
    <scope>NUCLEOTIDE SEQUENCE [LARGE SCALE GENOMIC DNA]</scope>
    <source>
        <strain evidence="9 10">USBA 140</strain>
    </source>
</reference>
<organism evidence="9 10">
    <name type="scientific">Caenispirillum bisanense</name>
    <dbReference type="NCBI Taxonomy" id="414052"/>
    <lineage>
        <taxon>Bacteria</taxon>
        <taxon>Pseudomonadati</taxon>
        <taxon>Pseudomonadota</taxon>
        <taxon>Alphaproteobacteria</taxon>
        <taxon>Rhodospirillales</taxon>
        <taxon>Novispirillaceae</taxon>
        <taxon>Caenispirillum</taxon>
    </lineage>
</organism>
<evidence type="ECO:0000313" key="10">
    <source>
        <dbReference type="Proteomes" id="UP000219621"/>
    </source>
</evidence>
<accession>A0A286G477</accession>
<gene>
    <name evidence="9" type="ORF">SAMN05421508_101510</name>
</gene>
<keyword evidence="4 6" id="KW-0238">DNA-binding</keyword>
<dbReference type="GO" id="GO:0016987">
    <property type="term" value="F:sigma factor activity"/>
    <property type="evidence" value="ECO:0007669"/>
    <property type="project" value="UniProtKB-KW"/>
</dbReference>
<dbReference type="InterPro" id="IPR039425">
    <property type="entry name" value="RNA_pol_sigma-70-like"/>
</dbReference>
<dbReference type="InterPro" id="IPR000838">
    <property type="entry name" value="RNA_pol_sigma70_ECF_CS"/>
</dbReference>
<dbReference type="Pfam" id="PF04542">
    <property type="entry name" value="Sigma70_r2"/>
    <property type="match status" value="1"/>
</dbReference>
<dbReference type="SUPFAM" id="SSF88659">
    <property type="entry name" value="Sigma3 and sigma4 domains of RNA polymerase sigma factors"/>
    <property type="match status" value="1"/>
</dbReference>